<evidence type="ECO:0000313" key="3">
    <source>
        <dbReference type="EMBL" id="AKJ38408.1"/>
    </source>
</evidence>
<gene>
    <name evidence="3" type="ORF">MCM1_1358</name>
</gene>
<reference evidence="3 4" key="2">
    <citation type="journal article" date="2015" name="Stand. Genomic Sci.">
        <title>The complete genome sequence of the rumen methanogen Methanosarcina barkeri CM1.</title>
        <authorList>
            <person name="Lambie S.C."/>
            <person name="Kelly W.J."/>
            <person name="Leahy S.C."/>
            <person name="Li D."/>
            <person name="Reilly K."/>
            <person name="McAllister T.A."/>
            <person name="Valle E.R."/>
            <person name="Attwood G.T."/>
            <person name="Altermann E."/>
        </authorList>
    </citation>
    <scope>NUCLEOTIDE SEQUENCE [LARGE SCALE GENOMIC DNA]</scope>
    <source>
        <strain evidence="3 4">CM1</strain>
    </source>
</reference>
<protein>
    <submittedName>
        <fullName evidence="3">Uncharacterized protein</fullName>
    </submittedName>
</protein>
<sequence>MKVKIVLFISVLLISLQGTAAYGMGIGVSPGNMSFKLAPGTSAEQQIYVINTGNETARYDVFVNESTYQNWFTFSPSSFDLKAGETKEVRVTLKVPASTETDIKCKIYVPCTIPGRSVGAGVIIPVHVEVSTLEESSSERVSSSGSSSKGVSSSGSSSKGVSSSGSSSKGIENSSNGSYSKGTENSSNGSYSKGIENSSNPLTKIEINKTLQQSLENIDDRLNFSQNATHIDEELKDYTENLQVIMTKSIDNATRSFEVITKSLGNTIKNLGEKNPSDLTKIKSYEEKFHVLPGFNASLAYVCLVISGLLMRRRLLK</sequence>
<evidence type="ECO:0000256" key="1">
    <source>
        <dbReference type="SAM" id="MobiDB-lite"/>
    </source>
</evidence>
<organism evidence="3 4">
    <name type="scientific">Methanosarcina barkeri CM1</name>
    <dbReference type="NCBI Taxonomy" id="796385"/>
    <lineage>
        <taxon>Archaea</taxon>
        <taxon>Methanobacteriati</taxon>
        <taxon>Methanobacteriota</taxon>
        <taxon>Stenosarchaea group</taxon>
        <taxon>Methanomicrobia</taxon>
        <taxon>Methanosarcinales</taxon>
        <taxon>Methanosarcinaceae</taxon>
        <taxon>Methanosarcina</taxon>
    </lineage>
</organism>
<dbReference type="Proteomes" id="UP000035331">
    <property type="component" value="Chromosome"/>
</dbReference>
<feature type="compositionally biased region" description="Low complexity" evidence="1">
    <location>
        <begin position="139"/>
        <end position="178"/>
    </location>
</feature>
<evidence type="ECO:0000313" key="4">
    <source>
        <dbReference type="Proteomes" id="UP000035331"/>
    </source>
</evidence>
<dbReference type="RefSeq" id="WP_053010632.1">
    <property type="nucleotide sequence ID" value="NZ_CP008746.1"/>
</dbReference>
<dbReference type="InterPro" id="IPR013783">
    <property type="entry name" value="Ig-like_fold"/>
</dbReference>
<feature type="compositionally biased region" description="Polar residues" evidence="1">
    <location>
        <begin position="179"/>
        <end position="199"/>
    </location>
</feature>
<proteinExistence type="predicted"/>
<dbReference type="EMBL" id="CP008746">
    <property type="protein sequence ID" value="AKJ38408.1"/>
    <property type="molecule type" value="Genomic_DNA"/>
</dbReference>
<feature type="region of interest" description="Disordered" evidence="1">
    <location>
        <begin position="134"/>
        <end position="199"/>
    </location>
</feature>
<dbReference type="PATRIC" id="fig|796385.3.peg.1706"/>
<keyword evidence="2" id="KW-0812">Transmembrane</keyword>
<dbReference type="GeneID" id="62648802"/>
<accession>A0A0G3CEL2</accession>
<feature type="transmembrane region" description="Helical" evidence="2">
    <location>
        <begin position="291"/>
        <end position="311"/>
    </location>
</feature>
<name>A0A0G3CEL2_METBA</name>
<dbReference type="AlphaFoldDB" id="A0A0G3CEL2"/>
<keyword evidence="2" id="KW-0472">Membrane</keyword>
<evidence type="ECO:0000256" key="2">
    <source>
        <dbReference type="SAM" id="Phobius"/>
    </source>
</evidence>
<dbReference type="Gene3D" id="2.60.40.10">
    <property type="entry name" value="Immunoglobulins"/>
    <property type="match status" value="1"/>
</dbReference>
<keyword evidence="2" id="KW-1133">Transmembrane helix</keyword>
<reference evidence="4" key="1">
    <citation type="submission" date="2014-06" db="EMBL/GenBank/DDBJ databases">
        <title>The complete genome sequence of Methanosarcina barkeri CM1.</title>
        <authorList>
            <consortium name="Pastoral Greenhouse Gas Research Consortium"/>
            <person name="Lambie S.C."/>
            <person name="Leahy S.C."/>
            <person name="Kelly W.J."/>
            <person name="Li D."/>
            <person name="Reilly K."/>
            <person name="Attwood G.T."/>
            <person name="Altermann E."/>
        </authorList>
    </citation>
    <scope>NUCLEOTIDE SEQUENCE [LARGE SCALE GENOMIC DNA]</scope>
    <source>
        <strain evidence="4">CM1</strain>
    </source>
</reference>